<proteinExistence type="predicted"/>
<dbReference type="AlphaFoldDB" id="A0A0J0XKR2"/>
<feature type="compositionally biased region" description="Basic residues" evidence="1">
    <location>
        <begin position="45"/>
        <end position="61"/>
    </location>
</feature>
<feature type="compositionally biased region" description="Basic and acidic residues" evidence="1">
    <location>
        <begin position="65"/>
        <end position="75"/>
    </location>
</feature>
<name>A0A0J0XKR2_9TREE</name>
<dbReference type="Proteomes" id="UP000053611">
    <property type="component" value="Unassembled WGS sequence"/>
</dbReference>
<dbReference type="GeneID" id="28979917"/>
<evidence type="ECO:0000313" key="3">
    <source>
        <dbReference type="Proteomes" id="UP000053611"/>
    </source>
</evidence>
<dbReference type="EMBL" id="KQ087215">
    <property type="protein sequence ID" value="KLT41657.1"/>
    <property type="molecule type" value="Genomic_DNA"/>
</dbReference>
<evidence type="ECO:0000256" key="1">
    <source>
        <dbReference type="SAM" id="MobiDB-lite"/>
    </source>
</evidence>
<organism evidence="2 3">
    <name type="scientific">Cutaneotrichosporon oleaginosum</name>
    <dbReference type="NCBI Taxonomy" id="879819"/>
    <lineage>
        <taxon>Eukaryota</taxon>
        <taxon>Fungi</taxon>
        <taxon>Dikarya</taxon>
        <taxon>Basidiomycota</taxon>
        <taxon>Agaricomycotina</taxon>
        <taxon>Tremellomycetes</taxon>
        <taxon>Trichosporonales</taxon>
        <taxon>Trichosporonaceae</taxon>
        <taxon>Cutaneotrichosporon</taxon>
    </lineage>
</organism>
<sequence>MVNALDFWCESSLASWLLAAWPADTTEVQRAIEQSSASGGVPAAHLHRQCHERRSGARRASVRQAAHDGHVYEMR</sequence>
<evidence type="ECO:0000313" key="2">
    <source>
        <dbReference type="EMBL" id="KLT41657.1"/>
    </source>
</evidence>
<feature type="region of interest" description="Disordered" evidence="1">
    <location>
        <begin position="35"/>
        <end position="75"/>
    </location>
</feature>
<gene>
    <name evidence="2" type="ORF">CC85DRAFT_110243</name>
</gene>
<reference evidence="2 3" key="1">
    <citation type="submission" date="2015-03" db="EMBL/GenBank/DDBJ databases">
        <title>Genomics and transcriptomics of the oil-accumulating basidiomycete yeast T. oleaginosus allow insights into substrate utilization and the diverse evolutionary trajectories of mating systems in fungi.</title>
        <authorList>
            <consortium name="DOE Joint Genome Institute"/>
            <person name="Kourist R."/>
            <person name="Kracht O."/>
            <person name="Bracharz F."/>
            <person name="Lipzen A."/>
            <person name="Nolan M."/>
            <person name="Ohm R."/>
            <person name="Grigoriev I."/>
            <person name="Sun S."/>
            <person name="Heitman J."/>
            <person name="Bruck T."/>
            <person name="Nowrousian M."/>
        </authorList>
    </citation>
    <scope>NUCLEOTIDE SEQUENCE [LARGE SCALE GENOMIC DNA]</scope>
    <source>
        <strain evidence="2 3">IBC0246</strain>
    </source>
</reference>
<keyword evidence="3" id="KW-1185">Reference proteome</keyword>
<protein>
    <submittedName>
        <fullName evidence="2">Uncharacterized protein</fullName>
    </submittedName>
</protein>
<accession>A0A0J0XKR2</accession>
<dbReference type="RefSeq" id="XP_018278148.1">
    <property type="nucleotide sequence ID" value="XM_018419314.1"/>
</dbReference>